<dbReference type="InterPro" id="IPR046344">
    <property type="entry name" value="TAF6_C_sf"/>
</dbReference>
<dbReference type="FunFam" id="1.25.40.770:FF:000004">
    <property type="entry name" value="transcription initiation factor TFIID subunit 6"/>
    <property type="match status" value="1"/>
</dbReference>
<evidence type="ECO:0000256" key="6">
    <source>
        <dbReference type="ARBA" id="ARBA00023242"/>
    </source>
</evidence>
<feature type="compositionally biased region" description="Polar residues" evidence="7">
    <location>
        <begin position="411"/>
        <end position="422"/>
    </location>
</feature>
<feature type="domain" description="TATA box binding protein associated factor (TAF) histone-like fold" evidence="8">
    <location>
        <begin position="2"/>
        <end position="68"/>
    </location>
</feature>
<evidence type="ECO:0000256" key="4">
    <source>
        <dbReference type="ARBA" id="ARBA00023159"/>
    </source>
</evidence>
<dbReference type="InterPro" id="IPR016024">
    <property type="entry name" value="ARM-type_fold"/>
</dbReference>
<dbReference type="CDD" id="cd22931">
    <property type="entry name" value="HFD_TAF6"/>
    <property type="match status" value="1"/>
</dbReference>
<accession>A0ABD1HIF5</accession>
<evidence type="ECO:0000256" key="3">
    <source>
        <dbReference type="ARBA" id="ARBA00023015"/>
    </source>
</evidence>
<dbReference type="GO" id="GO:0005634">
    <property type="term" value="C:nucleus"/>
    <property type="evidence" value="ECO:0007669"/>
    <property type="project" value="UniProtKB-SubCell"/>
</dbReference>
<sequence length="540" mass="59587">MSIVPKESIEVIAQSIGISNLSPDVLPALAADVEYRIREIMQESIKCMRHSKRTTLTTDDVDSALGLRNVEPIYGFASGDPLRFKRAAGHKDLFYIEEKDVEFKEVIEAPLPKAPLDTTVVTHWLAIEGVQPAIPENPPPEALQMLSLPADNRKTEVKEDGASVDIKLPIKHVVSQELQLYFEKITELTVARSESPLFKAALVSLATDSGIHPLVPYFTLFVADEVSRNLNNFSLLFALMRLVRSLLRNPHIHIEPYLHQLMPSVLTCLVAKRLGNKFSDNHWELRNFTASLVASICKRFGQVYYNLQPRVTKTMLTAFIDPSKTLPQHYGAVRGIAALGANVVRLLILPNLDPYLRLLVPEMQLEKQKNEIKRHEAWLVYGALLRAAGLCVYDRLKMLPSLPSPPARTVCRSNSKVVTTSSNKRKASMDNMMHQPPAKKLATDSSMGANSLPVDIAGASGGYSTNIGAADSSRGSGNNNVAGSSSRREIVGGQGFKTSSALEQAWKEDTDAAQLLPSLYEYFGESMLTFVPLPEASLFL</sequence>
<dbReference type="PANTHER" id="PTHR10221">
    <property type="entry name" value="TRANSCRIPTION INITIATION FACTOR TFIID SUBUNIT 6"/>
    <property type="match status" value="1"/>
</dbReference>
<feature type="compositionally biased region" description="Low complexity" evidence="7">
    <location>
        <begin position="472"/>
        <end position="485"/>
    </location>
</feature>
<keyword evidence="3" id="KW-0805">Transcription regulation</keyword>
<evidence type="ECO:0000256" key="1">
    <source>
        <dbReference type="ARBA" id="ARBA00004123"/>
    </source>
</evidence>
<dbReference type="InterPro" id="IPR009072">
    <property type="entry name" value="Histone-fold"/>
</dbReference>
<reference evidence="9 10" key="1">
    <citation type="submission" date="2024-06" db="EMBL/GenBank/DDBJ databases">
        <title>A chromosome level genome sequence of Diviner's sage (Salvia divinorum).</title>
        <authorList>
            <person name="Ford S.A."/>
            <person name="Ro D.-K."/>
            <person name="Ness R.W."/>
            <person name="Phillips M.A."/>
        </authorList>
    </citation>
    <scope>NUCLEOTIDE SEQUENCE [LARGE SCALE GENOMIC DNA]</scope>
    <source>
        <strain evidence="9">SAF-2024a</strain>
        <tissue evidence="9">Leaf</tissue>
    </source>
</reference>
<evidence type="ECO:0000259" key="8">
    <source>
        <dbReference type="SMART" id="SM00803"/>
    </source>
</evidence>
<evidence type="ECO:0000313" key="10">
    <source>
        <dbReference type="Proteomes" id="UP001567538"/>
    </source>
</evidence>
<comment type="caution">
    <text evidence="9">The sequence shown here is derived from an EMBL/GenBank/DDBJ whole genome shotgun (WGS) entry which is preliminary data.</text>
</comment>
<dbReference type="EMBL" id="JBEAFC010000005">
    <property type="protein sequence ID" value="KAL1556228.1"/>
    <property type="molecule type" value="Genomic_DNA"/>
</dbReference>
<dbReference type="FunFam" id="1.10.20.10:FF:000046">
    <property type="entry name" value="transcription initiation factor TFIID subunit 6"/>
    <property type="match status" value="1"/>
</dbReference>
<feature type="region of interest" description="Disordered" evidence="7">
    <location>
        <begin position="467"/>
        <end position="486"/>
    </location>
</feature>
<dbReference type="SMART" id="SM00803">
    <property type="entry name" value="TAF"/>
    <property type="match status" value="1"/>
</dbReference>
<evidence type="ECO:0000256" key="2">
    <source>
        <dbReference type="ARBA" id="ARBA00007688"/>
    </source>
</evidence>
<dbReference type="SUPFAM" id="SSF47113">
    <property type="entry name" value="Histone-fold"/>
    <property type="match status" value="1"/>
</dbReference>
<dbReference type="Proteomes" id="UP001567538">
    <property type="component" value="Unassembled WGS sequence"/>
</dbReference>
<dbReference type="CDD" id="cd08050">
    <property type="entry name" value="TAF6C"/>
    <property type="match status" value="1"/>
</dbReference>
<keyword evidence="10" id="KW-1185">Reference proteome</keyword>
<dbReference type="InterPro" id="IPR037796">
    <property type="entry name" value="TAF6"/>
</dbReference>
<dbReference type="InterPro" id="IPR004823">
    <property type="entry name" value="TAF_TATA-bd_Histone-like_dom"/>
</dbReference>
<dbReference type="AlphaFoldDB" id="A0ABD1HIF5"/>
<evidence type="ECO:0000256" key="7">
    <source>
        <dbReference type="SAM" id="MobiDB-lite"/>
    </source>
</evidence>
<name>A0ABD1HIF5_SALDI</name>
<dbReference type="Pfam" id="PF07571">
    <property type="entry name" value="TAF6_C"/>
    <property type="match status" value="1"/>
</dbReference>
<keyword evidence="6" id="KW-0539">Nucleus</keyword>
<evidence type="ECO:0000256" key="5">
    <source>
        <dbReference type="ARBA" id="ARBA00023163"/>
    </source>
</evidence>
<keyword evidence="5" id="KW-0804">Transcription</keyword>
<feature type="region of interest" description="Disordered" evidence="7">
    <location>
        <begin position="409"/>
        <end position="446"/>
    </location>
</feature>
<comment type="subcellular location">
    <subcellularLocation>
        <location evidence="1">Nucleus</location>
    </subcellularLocation>
</comment>
<organism evidence="9 10">
    <name type="scientific">Salvia divinorum</name>
    <name type="common">Maria pastora</name>
    <name type="synonym">Diviner's sage</name>
    <dbReference type="NCBI Taxonomy" id="28513"/>
    <lineage>
        <taxon>Eukaryota</taxon>
        <taxon>Viridiplantae</taxon>
        <taxon>Streptophyta</taxon>
        <taxon>Embryophyta</taxon>
        <taxon>Tracheophyta</taxon>
        <taxon>Spermatophyta</taxon>
        <taxon>Magnoliopsida</taxon>
        <taxon>eudicotyledons</taxon>
        <taxon>Gunneridae</taxon>
        <taxon>Pentapetalae</taxon>
        <taxon>asterids</taxon>
        <taxon>lamiids</taxon>
        <taxon>Lamiales</taxon>
        <taxon>Lamiaceae</taxon>
        <taxon>Nepetoideae</taxon>
        <taxon>Mentheae</taxon>
        <taxon>Salviinae</taxon>
        <taxon>Salvia</taxon>
        <taxon>Salvia subgen. Calosphace</taxon>
    </lineage>
</organism>
<dbReference type="SUPFAM" id="SSF48371">
    <property type="entry name" value="ARM repeat"/>
    <property type="match status" value="1"/>
</dbReference>
<gene>
    <name evidence="9" type="ORF">AAHA92_11879</name>
</gene>
<dbReference type="Gene3D" id="1.10.20.10">
    <property type="entry name" value="Histone, subunit A"/>
    <property type="match status" value="1"/>
</dbReference>
<proteinExistence type="inferred from homology"/>
<dbReference type="Gene3D" id="1.25.40.770">
    <property type="entry name" value="TAF6, C-terminal HEAT repeat domain"/>
    <property type="match status" value="1"/>
</dbReference>
<keyword evidence="4" id="KW-0010">Activator</keyword>
<comment type="similarity">
    <text evidence="2">Belongs to the TAF6 family.</text>
</comment>
<dbReference type="InterPro" id="IPR011442">
    <property type="entry name" value="TAF6_C"/>
</dbReference>
<dbReference type="PANTHER" id="PTHR10221:SF9">
    <property type="entry name" value="TRANSCRIPTION INITIATION FACTOR TFIID SUBUNIT 6"/>
    <property type="match status" value="1"/>
</dbReference>
<evidence type="ECO:0000313" key="9">
    <source>
        <dbReference type="EMBL" id="KAL1556228.1"/>
    </source>
</evidence>
<dbReference type="Pfam" id="PF02969">
    <property type="entry name" value="TAF"/>
    <property type="match status" value="1"/>
</dbReference>
<protein>
    <submittedName>
        <fullName evidence="9">Transcription initiation factor TFIID subunit 6-like isoform X1</fullName>
    </submittedName>
</protein>